<evidence type="ECO:0000256" key="2">
    <source>
        <dbReference type="SAM" id="SignalP"/>
    </source>
</evidence>
<name>A0ABS9IJA5_9FLAO</name>
<dbReference type="NCBIfam" id="TIGR04183">
    <property type="entry name" value="Por_Secre_tail"/>
    <property type="match status" value="1"/>
</dbReference>
<protein>
    <submittedName>
        <fullName evidence="4">T9SS type A sorting domain-containing protein</fullName>
    </submittedName>
</protein>
<proteinExistence type="predicted"/>
<evidence type="ECO:0000313" key="5">
    <source>
        <dbReference type="Proteomes" id="UP001200022"/>
    </source>
</evidence>
<feature type="domain" description="Secretion system C-terminal sorting" evidence="3">
    <location>
        <begin position="150"/>
        <end position="208"/>
    </location>
</feature>
<keyword evidence="1 2" id="KW-0732">Signal</keyword>
<evidence type="ECO:0000313" key="4">
    <source>
        <dbReference type="EMBL" id="MCF7560675.1"/>
    </source>
</evidence>
<comment type="caution">
    <text evidence="4">The sequence shown here is derived from an EMBL/GenBank/DDBJ whole genome shotgun (WGS) entry which is preliminary data.</text>
</comment>
<feature type="chain" id="PRO_5046427284" evidence="2">
    <location>
        <begin position="25"/>
        <end position="215"/>
    </location>
</feature>
<keyword evidence="5" id="KW-1185">Reference proteome</keyword>
<gene>
    <name evidence="4" type="ORF">L3X39_08495</name>
</gene>
<evidence type="ECO:0000259" key="3">
    <source>
        <dbReference type="Pfam" id="PF18962"/>
    </source>
</evidence>
<accession>A0ABS9IJA5</accession>
<evidence type="ECO:0000256" key="1">
    <source>
        <dbReference type="ARBA" id="ARBA00022729"/>
    </source>
</evidence>
<dbReference type="InterPro" id="IPR026444">
    <property type="entry name" value="Secre_tail"/>
</dbReference>
<dbReference type="Proteomes" id="UP001200022">
    <property type="component" value="Unassembled WGS sequence"/>
</dbReference>
<sequence>MYPQIHSKSYLTLVCLFLVVLCQAQEPTNPLKEKLNLQLHIVGSAGLNDVTNEIDMRGEVTNLDSNDIIERGFVYSTTENLPTINDTKIINESNERIFKSKLTDLLQNTFYNIRPYIINKNGVVYGSLNIIDTSSQPSIDVTLNTKLKTYPNPSTNYISLAGLMETKNYIIYNMKGKELTRGQISFNNKIDIRFLEKGLYLLKLEDVEIIKFIKN</sequence>
<reference evidence="4 5" key="1">
    <citation type="submission" date="2022-01" db="EMBL/GenBank/DDBJ databases">
        <title>Draft genome sequence of Sabulilitoribacter multivorans KCTC 32326.</title>
        <authorList>
            <person name="Oh J.-S."/>
        </authorList>
    </citation>
    <scope>NUCLEOTIDE SEQUENCE [LARGE SCALE GENOMIC DNA]</scope>
    <source>
        <strain evidence="4 5">M-M16</strain>
    </source>
</reference>
<organism evidence="4 5">
    <name type="scientific">Flaviramulus multivorans</name>
    <dbReference type="NCBI Taxonomy" id="1304750"/>
    <lineage>
        <taxon>Bacteria</taxon>
        <taxon>Pseudomonadati</taxon>
        <taxon>Bacteroidota</taxon>
        <taxon>Flavobacteriia</taxon>
        <taxon>Flavobacteriales</taxon>
        <taxon>Flavobacteriaceae</taxon>
        <taxon>Flaviramulus</taxon>
    </lineage>
</organism>
<dbReference type="RefSeq" id="WP_237231357.1">
    <property type="nucleotide sequence ID" value="NZ_JAKKDV010000003.1"/>
</dbReference>
<dbReference type="Pfam" id="PF18962">
    <property type="entry name" value="Por_Secre_tail"/>
    <property type="match status" value="1"/>
</dbReference>
<dbReference type="EMBL" id="JAKKDV010000003">
    <property type="protein sequence ID" value="MCF7560675.1"/>
    <property type="molecule type" value="Genomic_DNA"/>
</dbReference>
<feature type="signal peptide" evidence="2">
    <location>
        <begin position="1"/>
        <end position="24"/>
    </location>
</feature>